<feature type="compositionally biased region" description="Low complexity" evidence="1">
    <location>
        <begin position="333"/>
        <end position="356"/>
    </location>
</feature>
<organism evidence="2 3">
    <name type="scientific">Neolentinus lepideus HHB14362 ss-1</name>
    <dbReference type="NCBI Taxonomy" id="1314782"/>
    <lineage>
        <taxon>Eukaryota</taxon>
        <taxon>Fungi</taxon>
        <taxon>Dikarya</taxon>
        <taxon>Basidiomycota</taxon>
        <taxon>Agaricomycotina</taxon>
        <taxon>Agaricomycetes</taxon>
        <taxon>Gloeophyllales</taxon>
        <taxon>Gloeophyllaceae</taxon>
        <taxon>Neolentinus</taxon>
    </lineage>
</organism>
<feature type="compositionally biased region" description="Low complexity" evidence="1">
    <location>
        <begin position="279"/>
        <end position="304"/>
    </location>
</feature>
<dbReference type="InParanoid" id="A0A165PBX0"/>
<name>A0A165PBX0_9AGAM</name>
<feature type="region of interest" description="Disordered" evidence="1">
    <location>
        <begin position="127"/>
        <end position="367"/>
    </location>
</feature>
<evidence type="ECO:0000256" key="1">
    <source>
        <dbReference type="SAM" id="MobiDB-lite"/>
    </source>
</evidence>
<reference evidence="2 3" key="1">
    <citation type="journal article" date="2016" name="Mol. Biol. Evol.">
        <title>Comparative Genomics of Early-Diverging Mushroom-Forming Fungi Provides Insights into the Origins of Lignocellulose Decay Capabilities.</title>
        <authorList>
            <person name="Nagy L.G."/>
            <person name="Riley R."/>
            <person name="Tritt A."/>
            <person name="Adam C."/>
            <person name="Daum C."/>
            <person name="Floudas D."/>
            <person name="Sun H."/>
            <person name="Yadav J.S."/>
            <person name="Pangilinan J."/>
            <person name="Larsson K.H."/>
            <person name="Matsuura K."/>
            <person name="Barry K."/>
            <person name="Labutti K."/>
            <person name="Kuo R."/>
            <person name="Ohm R.A."/>
            <person name="Bhattacharya S.S."/>
            <person name="Shirouzu T."/>
            <person name="Yoshinaga Y."/>
            <person name="Martin F.M."/>
            <person name="Grigoriev I.V."/>
            <person name="Hibbett D.S."/>
        </authorList>
    </citation>
    <scope>NUCLEOTIDE SEQUENCE [LARGE SCALE GENOMIC DNA]</scope>
    <source>
        <strain evidence="2 3">HHB14362 ss-1</strain>
    </source>
</reference>
<feature type="compositionally biased region" description="Polar residues" evidence="1">
    <location>
        <begin position="179"/>
        <end position="209"/>
    </location>
</feature>
<feature type="region of interest" description="Disordered" evidence="1">
    <location>
        <begin position="402"/>
        <end position="421"/>
    </location>
</feature>
<protein>
    <submittedName>
        <fullName evidence="2">Uncharacterized protein</fullName>
    </submittedName>
</protein>
<accession>A0A165PBX0</accession>
<dbReference type="Proteomes" id="UP000076761">
    <property type="component" value="Unassembled WGS sequence"/>
</dbReference>
<feature type="compositionally biased region" description="Polar residues" evidence="1">
    <location>
        <begin position="246"/>
        <end position="259"/>
    </location>
</feature>
<feature type="compositionally biased region" description="Polar residues" evidence="1">
    <location>
        <begin position="127"/>
        <end position="141"/>
    </location>
</feature>
<feature type="compositionally biased region" description="Polar residues" evidence="1">
    <location>
        <begin position="409"/>
        <end position="421"/>
    </location>
</feature>
<sequence length="421" mass="44885">MCVVDGSVDQAISDCPMCKVYPPSGARCPHKRDVCRNKAVHPRDVVYLKNAEVQTFNGCGYCKWAESNPPVILSGNRNPGWPGCCRPPGAGETKKVPAADWRAVSLVHHIPIPAEIKLLLERAAANRSSPLHSQSVNTPRSVQPLPPTMERKNSNGSGGSTVKATIVPIRTAPMGIPSKTRTSGSPKRSATSLTGSISRGTGGQLSSSPGAIEQRENQRHTEKRHESPGSKAKELEGSMGRRGSTRHPSVSAALQTSTVAKPILHTEEQTHPTLRRRASTANATATNKSPSPPMKSSDISSKSESISKRPSNRRASLSEVFTGLKVTKKGPNSASSESGGSASSGSLSESTVTSEGFTDYLSDESEAEIQRQAEIKAAQIAQNHMEELEFKAARLQLANVDLRPPKSWNPGSTPSHNSSRA</sequence>
<dbReference type="EMBL" id="KV425615">
    <property type="protein sequence ID" value="KZT20811.1"/>
    <property type="molecule type" value="Genomic_DNA"/>
</dbReference>
<feature type="compositionally biased region" description="Basic and acidic residues" evidence="1">
    <location>
        <begin position="213"/>
        <end position="236"/>
    </location>
</feature>
<gene>
    <name evidence="2" type="ORF">NEOLEDRAFT_1140355</name>
</gene>
<dbReference type="OrthoDB" id="3217643at2759"/>
<evidence type="ECO:0000313" key="3">
    <source>
        <dbReference type="Proteomes" id="UP000076761"/>
    </source>
</evidence>
<keyword evidence="3" id="KW-1185">Reference proteome</keyword>
<dbReference type="STRING" id="1314782.A0A165PBX0"/>
<evidence type="ECO:0000313" key="2">
    <source>
        <dbReference type="EMBL" id="KZT20811.1"/>
    </source>
</evidence>
<dbReference type="AlphaFoldDB" id="A0A165PBX0"/>
<proteinExistence type="predicted"/>